<feature type="non-terminal residue" evidence="1">
    <location>
        <position position="1"/>
    </location>
</feature>
<organism evidence="1 2">
    <name type="scientific">Scytalidium lignicola</name>
    <name type="common">Hyphomycete</name>
    <dbReference type="NCBI Taxonomy" id="5539"/>
    <lineage>
        <taxon>Eukaryota</taxon>
        <taxon>Fungi</taxon>
        <taxon>Dikarya</taxon>
        <taxon>Ascomycota</taxon>
        <taxon>Pezizomycotina</taxon>
        <taxon>Leotiomycetes</taxon>
        <taxon>Leotiomycetes incertae sedis</taxon>
        <taxon>Scytalidium</taxon>
    </lineage>
</organism>
<dbReference type="EMBL" id="NCSJ02000088">
    <property type="protein sequence ID" value="RFU30944.1"/>
    <property type="molecule type" value="Genomic_DNA"/>
</dbReference>
<dbReference type="OrthoDB" id="3344043at2759"/>
<dbReference type="Proteomes" id="UP000258309">
    <property type="component" value="Unassembled WGS sequence"/>
</dbReference>
<evidence type="ECO:0000313" key="2">
    <source>
        <dbReference type="Proteomes" id="UP000258309"/>
    </source>
</evidence>
<dbReference type="AlphaFoldDB" id="A0A3E2HC13"/>
<proteinExistence type="predicted"/>
<gene>
    <name evidence="1" type="ORF">B7463_g5391</name>
</gene>
<comment type="caution">
    <text evidence="1">The sequence shown here is derived from an EMBL/GenBank/DDBJ whole genome shotgun (WGS) entry which is preliminary data.</text>
</comment>
<evidence type="ECO:0000313" key="1">
    <source>
        <dbReference type="EMBL" id="RFU30944.1"/>
    </source>
</evidence>
<feature type="non-terminal residue" evidence="1">
    <location>
        <position position="704"/>
    </location>
</feature>
<dbReference type="OMA" id="RSEWASI"/>
<reference evidence="1 2" key="1">
    <citation type="submission" date="2018-05" db="EMBL/GenBank/DDBJ databases">
        <title>Draft genome sequence of Scytalidium lignicola DSM 105466, a ubiquitous saprotrophic fungus.</title>
        <authorList>
            <person name="Buettner E."/>
            <person name="Gebauer A.M."/>
            <person name="Hofrichter M."/>
            <person name="Liers C."/>
            <person name="Kellner H."/>
        </authorList>
    </citation>
    <scope>NUCLEOTIDE SEQUENCE [LARGE SCALE GENOMIC DNA]</scope>
    <source>
        <strain evidence="1 2">DSM 105466</strain>
    </source>
</reference>
<dbReference type="STRING" id="5539.A0A3E2HC13"/>
<accession>A0A3E2HC13</accession>
<name>A0A3E2HC13_SCYLI</name>
<sequence>MNGVLISAGGSSGGFTQQGSVDWVAMSQSTLTFSVEALARFAKAGVEMITIAMGQVIFSNFKLRPDGQQRFSDEIVSLKAFSSYGKALWFGFGIKHIMRTLSETEQGSACAAMCACLSVSYDPLFSSKVLKALTDQQAAPDTLTPSLPQWNALLSVCAGAINNSTFPKLVQGMSRLFSLPETAQKIYLNEPTSPEALAKALAELGRISNGDVRNVTFLGGVDCGWLAAISQWLLSLSVEVVDEQGHPLYCRSEWASILHDAFGDSIDVLLSPENVPRFAHFLYCGFSEIDDANILNYIDPWGGLSSTTQERQFSYVSFASKRLPELAGLLSVAERKGHSPAFGVMKHRNFPDDLREICKCRNCTAGLPSLDISNHMVCLHRLAAVVFEYIWLLSWLDIDEGIYPSATGLRGLYYKLTPSYTASSIKTIPFEQHLISSAIQLFTGSANIGWSSGQESARCAGGICVYLSSLKNPTTSPQDQLRATVIPGQIERGGLIYESVVDKRLPESSGSLTEISDFLQAYGSNLGLKLVVEETLTSKVLEAYLLISNDPHKQPLEALSGSPYSSSPTSPIEASRMIGPADIRQKILLRLLAPTFDSKKVCLRVLSVYEDGSIEWTGCRSSVKKVLRTNTKKRIQLCSKPNEWILVSESSSDRRVWKDVLYGSSNALLYAIICHPMPRASAQLTSTTCLLWNSCGRDNCFFCK</sequence>
<keyword evidence="2" id="KW-1185">Reference proteome</keyword>
<protein>
    <submittedName>
        <fullName evidence="1">Uncharacterized protein</fullName>
    </submittedName>
</protein>